<dbReference type="Proteomes" id="UP001516023">
    <property type="component" value="Unassembled WGS sequence"/>
</dbReference>
<dbReference type="GO" id="GO:0006412">
    <property type="term" value="P:translation"/>
    <property type="evidence" value="ECO:0007669"/>
    <property type="project" value="UniProtKB-KW"/>
</dbReference>
<dbReference type="SMART" id="SM00937">
    <property type="entry name" value="PCRF"/>
    <property type="match status" value="1"/>
</dbReference>
<evidence type="ECO:0000256" key="4">
    <source>
        <dbReference type="SAM" id="MobiDB-lite"/>
    </source>
</evidence>
<name>A0ABD3PB89_9STRA</name>
<dbReference type="Gene3D" id="6.10.140.1950">
    <property type="match status" value="1"/>
</dbReference>
<feature type="region of interest" description="Disordered" evidence="4">
    <location>
        <begin position="89"/>
        <end position="113"/>
    </location>
</feature>
<dbReference type="PROSITE" id="PS00745">
    <property type="entry name" value="RF_PROK_I"/>
    <property type="match status" value="1"/>
</dbReference>
<feature type="compositionally biased region" description="Basic residues" evidence="4">
    <location>
        <begin position="580"/>
        <end position="591"/>
    </location>
</feature>
<feature type="region of interest" description="Disordered" evidence="4">
    <location>
        <begin position="558"/>
        <end position="591"/>
    </location>
</feature>
<dbReference type="Pfam" id="PF03462">
    <property type="entry name" value="PCRF"/>
    <property type="match status" value="2"/>
</dbReference>
<keyword evidence="3" id="KW-0648">Protein biosynthesis</keyword>
<dbReference type="PANTHER" id="PTHR43804">
    <property type="entry name" value="LD18447P"/>
    <property type="match status" value="1"/>
</dbReference>
<reference evidence="6 7" key="1">
    <citation type="journal article" date="2020" name="G3 (Bethesda)">
        <title>Improved Reference Genome for Cyclotella cryptica CCMP332, a Model for Cell Wall Morphogenesis, Salinity Adaptation, and Lipid Production in Diatoms (Bacillariophyta).</title>
        <authorList>
            <person name="Roberts W.R."/>
            <person name="Downey K.M."/>
            <person name="Ruck E.C."/>
            <person name="Traller J.C."/>
            <person name="Alverson A.J."/>
        </authorList>
    </citation>
    <scope>NUCLEOTIDE SEQUENCE [LARGE SCALE GENOMIC DNA]</scope>
    <source>
        <strain evidence="6 7">CCMP332</strain>
    </source>
</reference>
<evidence type="ECO:0000256" key="3">
    <source>
        <dbReference type="ARBA" id="ARBA00022917"/>
    </source>
</evidence>
<feature type="compositionally biased region" description="Acidic residues" evidence="4">
    <location>
        <begin position="558"/>
        <end position="570"/>
    </location>
</feature>
<dbReference type="Gene3D" id="3.30.160.20">
    <property type="match status" value="1"/>
</dbReference>
<organism evidence="6 7">
    <name type="scientific">Cyclotella cryptica</name>
    <dbReference type="NCBI Taxonomy" id="29204"/>
    <lineage>
        <taxon>Eukaryota</taxon>
        <taxon>Sar</taxon>
        <taxon>Stramenopiles</taxon>
        <taxon>Ochrophyta</taxon>
        <taxon>Bacillariophyta</taxon>
        <taxon>Coscinodiscophyceae</taxon>
        <taxon>Thalassiosirophycidae</taxon>
        <taxon>Stephanodiscales</taxon>
        <taxon>Stephanodiscaceae</taxon>
        <taxon>Cyclotella</taxon>
    </lineage>
</organism>
<dbReference type="AlphaFoldDB" id="A0ABD3PB89"/>
<comment type="similarity">
    <text evidence="1">Belongs to the prokaryotic/mitochondrial release factor family.</text>
</comment>
<dbReference type="EMBL" id="JABMIG020000224">
    <property type="protein sequence ID" value="KAL3785017.1"/>
    <property type="molecule type" value="Genomic_DNA"/>
</dbReference>
<feature type="compositionally biased region" description="Low complexity" evidence="4">
    <location>
        <begin position="92"/>
        <end position="104"/>
    </location>
</feature>
<evidence type="ECO:0000259" key="5">
    <source>
        <dbReference type="PROSITE" id="PS00745"/>
    </source>
</evidence>
<dbReference type="InterPro" id="IPR050057">
    <property type="entry name" value="Prokaryotic/Mito_RF"/>
</dbReference>
<feature type="domain" description="Prokaryotic-type class I peptide chain release factors" evidence="5">
    <location>
        <begin position="428"/>
        <end position="444"/>
    </location>
</feature>
<keyword evidence="2" id="KW-0488">Methylation</keyword>
<dbReference type="InterPro" id="IPR000352">
    <property type="entry name" value="Pep_chain_release_fac_I"/>
</dbReference>
<evidence type="ECO:0000313" key="6">
    <source>
        <dbReference type="EMBL" id="KAL3785017.1"/>
    </source>
</evidence>
<dbReference type="Gene3D" id="3.30.70.1660">
    <property type="match status" value="2"/>
</dbReference>
<accession>A0ABD3PB89</accession>
<evidence type="ECO:0000256" key="1">
    <source>
        <dbReference type="ARBA" id="ARBA00010835"/>
    </source>
</evidence>
<keyword evidence="7" id="KW-1185">Reference proteome</keyword>
<dbReference type="InterPro" id="IPR045853">
    <property type="entry name" value="Pep_chain_release_fac_I_sf"/>
</dbReference>
<dbReference type="InterPro" id="IPR005139">
    <property type="entry name" value="PCRF"/>
</dbReference>
<dbReference type="SUPFAM" id="SSF75620">
    <property type="entry name" value="Release factor"/>
    <property type="match status" value="1"/>
</dbReference>
<dbReference type="FunFam" id="3.30.160.20:FF:000004">
    <property type="entry name" value="Peptide chain release factor 1"/>
    <property type="match status" value="1"/>
</dbReference>
<proteinExistence type="inferred from homology"/>
<evidence type="ECO:0000313" key="7">
    <source>
        <dbReference type="Proteomes" id="UP001516023"/>
    </source>
</evidence>
<evidence type="ECO:0000256" key="2">
    <source>
        <dbReference type="ARBA" id="ARBA00022481"/>
    </source>
</evidence>
<comment type="caution">
    <text evidence="6">The sequence shown here is derived from an EMBL/GenBank/DDBJ whole genome shotgun (WGS) entry which is preliminary data.</text>
</comment>
<protein>
    <recommendedName>
        <fullName evidence="5">Prokaryotic-type class I peptide chain release factors domain-containing protein</fullName>
    </recommendedName>
</protein>
<dbReference type="PANTHER" id="PTHR43804:SF7">
    <property type="entry name" value="LD18447P"/>
    <property type="match status" value="1"/>
</dbReference>
<dbReference type="GO" id="GO:0005737">
    <property type="term" value="C:cytoplasm"/>
    <property type="evidence" value="ECO:0007669"/>
    <property type="project" value="UniProtKB-ARBA"/>
</dbReference>
<dbReference type="Pfam" id="PF00472">
    <property type="entry name" value="RF-1"/>
    <property type="match status" value="1"/>
</dbReference>
<gene>
    <name evidence="6" type="ORF">HJC23_007938</name>
</gene>
<sequence>MMASLPFVSRIGAPTVSVARPLSATTSFPWIPSRRRGCLGGVHRNRRNTCSWAPAVDCPRARGSTTTMVSFRDGSDTAIRKCRSYTRPLLTQQQQQKQQQQQQQETHSHKSSLRNLSTLAESTEQDDDQRASFTLRALQSLPNLSPRIIARIRSMKARHDHVLRLLQDGGDQASLGKELSSLSSVSGLCDEVQRVYDERVALSELMQETKESITKENDADQQSSIELVHEIEEELSQLDKQIEPLSVKLLHSLVPILNPDDAADLTSADAVIDIRAGTGGDEAALFAAEIMAGYETIAKAGGGAEDGAGGKAWDVEILSVSRTDLGGVKEASLAVSSRSGGGNHGGGYDAFDSIHNNDPEPQTRQLLQQLGPYGFFQYESGVHRVQRVPVNDNKLQTSAVSVAVLPSMPDSQVTATLPPAQLRIETMRASGAGGQHVNTTESAVRVTHIPTGIMAYMQEERSQHKNKAKALKLVAARVYQLRKEQALKDRSATRSSLMGGGDRSERIRTYNFPQDRITDHRCKVSVTGVQAWLGGGGMVRKFGPHLYQMEREERVVALEEEDVVDDEDELDRSGGGGGYKKQKGGKGSGKR</sequence>